<dbReference type="EMBL" id="LPUF01000001">
    <property type="protein sequence ID" value="OQK16629.1"/>
    <property type="molecule type" value="Genomic_DNA"/>
</dbReference>
<dbReference type="OrthoDB" id="5687299at2"/>
<feature type="domain" description="Dihydroorotase catalytic" evidence="3">
    <location>
        <begin position="50"/>
        <end position="238"/>
    </location>
</feature>
<dbReference type="PANTHER" id="PTHR43668">
    <property type="entry name" value="ALLANTOINASE"/>
    <property type="match status" value="1"/>
</dbReference>
<evidence type="ECO:0000259" key="2">
    <source>
        <dbReference type="Pfam" id="PF01979"/>
    </source>
</evidence>
<dbReference type="CDD" id="cd01317">
    <property type="entry name" value="DHOase_IIa"/>
    <property type="match status" value="1"/>
</dbReference>
<name>A0A1V8M4Z9_9GAMM</name>
<dbReference type="RefSeq" id="WP_080521254.1">
    <property type="nucleotide sequence ID" value="NZ_LPUF01000001.1"/>
</dbReference>
<sequence length="424" mass="45926">MRIEIVNGHIIDPRNDVNKQAGIYIEDGKVVAIGKAPEGFAPQTRIDAQGQIVCPGFIDLSARLREPGQVHKASIQSETRAAASAGFTSLCIPPDTKPVIDTPAVLELIKDKAEQCAYTHIYPIAALTHKLAGKELSSMYALKQAGCIAVGHAQTPVQNLLILRRAMEYAATHDLLLMYCPQERALSYQGCAHEGAMASRYGLPGIPVAAETIALMQCIELIDLTGCRVHFRGLSSKRSVVIMAKAKQLGLPVSADVAMHHLHLTDADMLPYNSHYHVSPPLRSQQDKEALLSGVKNGTIDAVCSDHQPHDIDAKLGAFPETEPGMSTLETVLPLMLRLVEQGHLDLAKGIEILSASPAKILTINTGHLAVGSVADICVFDVNTDWQINGETWQSQGQNTPFWQKTMRGKVTTTIQAGKIIYSQ</sequence>
<dbReference type="InterPro" id="IPR024403">
    <property type="entry name" value="DHOase_cat"/>
</dbReference>
<evidence type="ECO:0000313" key="5">
    <source>
        <dbReference type="Proteomes" id="UP000191980"/>
    </source>
</evidence>
<dbReference type="InterPro" id="IPR050138">
    <property type="entry name" value="DHOase/Allantoinase_Hydrolase"/>
</dbReference>
<evidence type="ECO:0000256" key="1">
    <source>
        <dbReference type="ARBA" id="ARBA00022975"/>
    </source>
</evidence>
<dbReference type="NCBIfam" id="NF005791">
    <property type="entry name" value="PRK07627.1"/>
    <property type="match status" value="1"/>
</dbReference>
<protein>
    <submittedName>
        <fullName evidence="4">Dihydroorotase</fullName>
    </submittedName>
</protein>
<reference evidence="4 5" key="1">
    <citation type="submission" date="2015-12" db="EMBL/GenBank/DDBJ databases">
        <authorList>
            <person name="Shamseldin A."/>
            <person name="Moawad H."/>
            <person name="Abd El-Rahim W.M."/>
            <person name="Sadowsky M.J."/>
        </authorList>
    </citation>
    <scope>NUCLEOTIDE SEQUENCE [LARGE SCALE GENOMIC DNA]</scope>
    <source>
        <strain evidence="4 5">WF1</strain>
    </source>
</reference>
<dbReference type="Pfam" id="PF01979">
    <property type="entry name" value="Amidohydro_1"/>
    <property type="match status" value="1"/>
</dbReference>
<dbReference type="NCBIfam" id="TIGR00857">
    <property type="entry name" value="pyrC_multi"/>
    <property type="match status" value="1"/>
</dbReference>
<dbReference type="GO" id="GO:0046872">
    <property type="term" value="F:metal ion binding"/>
    <property type="evidence" value="ECO:0007669"/>
    <property type="project" value="InterPro"/>
</dbReference>
<keyword evidence="5" id="KW-1185">Reference proteome</keyword>
<dbReference type="GO" id="GO:0004038">
    <property type="term" value="F:allantoinase activity"/>
    <property type="evidence" value="ECO:0007669"/>
    <property type="project" value="TreeGrafter"/>
</dbReference>
<dbReference type="AlphaFoldDB" id="A0A1V8M4Z9"/>
<dbReference type="Pfam" id="PF12890">
    <property type="entry name" value="DHOase"/>
    <property type="match status" value="1"/>
</dbReference>
<organism evidence="4 5">
    <name type="scientific">Methyloprofundus sedimenti</name>
    <dbReference type="NCBI Taxonomy" id="1420851"/>
    <lineage>
        <taxon>Bacteria</taxon>
        <taxon>Pseudomonadati</taxon>
        <taxon>Pseudomonadota</taxon>
        <taxon>Gammaproteobacteria</taxon>
        <taxon>Methylococcales</taxon>
        <taxon>Methylococcaceae</taxon>
        <taxon>Methyloprofundus</taxon>
    </lineage>
</organism>
<proteinExistence type="predicted"/>
<dbReference type="GO" id="GO:0006221">
    <property type="term" value="P:pyrimidine nucleotide biosynthetic process"/>
    <property type="evidence" value="ECO:0007669"/>
    <property type="project" value="UniProtKB-KW"/>
</dbReference>
<dbReference type="Proteomes" id="UP000191980">
    <property type="component" value="Unassembled WGS sequence"/>
</dbReference>
<keyword evidence="1" id="KW-0665">Pyrimidine biosynthesis</keyword>
<dbReference type="SUPFAM" id="SSF51338">
    <property type="entry name" value="Composite domain of metallo-dependent hydrolases"/>
    <property type="match status" value="1"/>
</dbReference>
<dbReference type="PANTHER" id="PTHR43668:SF2">
    <property type="entry name" value="ALLANTOINASE"/>
    <property type="match status" value="1"/>
</dbReference>
<dbReference type="InterPro" id="IPR032466">
    <property type="entry name" value="Metal_Hydrolase"/>
</dbReference>
<comment type="caution">
    <text evidence="4">The sequence shown here is derived from an EMBL/GenBank/DDBJ whole genome shotgun (WGS) entry which is preliminary data.</text>
</comment>
<dbReference type="STRING" id="1420851.AU255_01620"/>
<feature type="domain" description="Amidohydrolase-related" evidence="2">
    <location>
        <begin position="258"/>
        <end position="420"/>
    </location>
</feature>
<evidence type="ECO:0000313" key="4">
    <source>
        <dbReference type="EMBL" id="OQK16629.1"/>
    </source>
</evidence>
<dbReference type="Gene3D" id="3.20.20.140">
    <property type="entry name" value="Metal-dependent hydrolases"/>
    <property type="match status" value="1"/>
</dbReference>
<accession>A0A1V8M4Z9</accession>
<dbReference type="InterPro" id="IPR004722">
    <property type="entry name" value="DHOase"/>
</dbReference>
<evidence type="ECO:0000259" key="3">
    <source>
        <dbReference type="Pfam" id="PF12890"/>
    </source>
</evidence>
<gene>
    <name evidence="4" type="ORF">AU255_01620</name>
</gene>
<dbReference type="GO" id="GO:0006145">
    <property type="term" value="P:purine nucleobase catabolic process"/>
    <property type="evidence" value="ECO:0007669"/>
    <property type="project" value="TreeGrafter"/>
</dbReference>
<dbReference type="Gene3D" id="2.30.40.10">
    <property type="entry name" value="Urease, subunit C, domain 1"/>
    <property type="match status" value="1"/>
</dbReference>
<dbReference type="GO" id="GO:0004151">
    <property type="term" value="F:dihydroorotase activity"/>
    <property type="evidence" value="ECO:0007669"/>
    <property type="project" value="InterPro"/>
</dbReference>
<dbReference type="SUPFAM" id="SSF51556">
    <property type="entry name" value="Metallo-dependent hydrolases"/>
    <property type="match status" value="1"/>
</dbReference>
<dbReference type="GO" id="GO:0005737">
    <property type="term" value="C:cytoplasm"/>
    <property type="evidence" value="ECO:0007669"/>
    <property type="project" value="TreeGrafter"/>
</dbReference>
<dbReference type="InterPro" id="IPR011059">
    <property type="entry name" value="Metal-dep_hydrolase_composite"/>
</dbReference>
<dbReference type="InterPro" id="IPR006680">
    <property type="entry name" value="Amidohydro-rel"/>
</dbReference>